<dbReference type="EMBL" id="JAUFQC010000001">
    <property type="protein sequence ID" value="MDN3609019.1"/>
    <property type="molecule type" value="Genomic_DNA"/>
</dbReference>
<comment type="caution">
    <text evidence="1">The sequence shown here is derived from an EMBL/GenBank/DDBJ whole genome shotgun (WGS) entry which is preliminary data.</text>
</comment>
<proteinExistence type="predicted"/>
<sequence>MSIGLSSALARGIRKAALIEVANKVRGKRDIELYCPVELDISGE</sequence>
<dbReference type="Proteomes" id="UP001238540">
    <property type="component" value="Unassembled WGS sequence"/>
</dbReference>
<reference evidence="2" key="1">
    <citation type="journal article" date="2019" name="Int. J. Syst. Evol. Microbiol.">
        <title>The Global Catalogue of Microorganisms (GCM) 10K type strain sequencing project: providing services to taxonomists for standard genome sequencing and annotation.</title>
        <authorList>
            <consortium name="The Broad Institute Genomics Platform"/>
            <consortium name="The Broad Institute Genome Sequencing Center for Infectious Disease"/>
            <person name="Wu L."/>
            <person name="Ma J."/>
        </authorList>
    </citation>
    <scope>NUCLEOTIDE SEQUENCE [LARGE SCALE GENOMIC DNA]</scope>
    <source>
        <strain evidence="2">CECT 7398</strain>
    </source>
</reference>
<accession>A0ABT8BRD7</accession>
<dbReference type="RefSeq" id="WP_290312532.1">
    <property type="nucleotide sequence ID" value="NZ_JAUFQC010000001.1"/>
</dbReference>
<evidence type="ECO:0000313" key="2">
    <source>
        <dbReference type="Proteomes" id="UP001238540"/>
    </source>
</evidence>
<organism evidence="1 2">
    <name type="scientific">Vibrio ostreicida</name>
    <dbReference type="NCBI Taxonomy" id="526588"/>
    <lineage>
        <taxon>Bacteria</taxon>
        <taxon>Pseudomonadati</taxon>
        <taxon>Pseudomonadota</taxon>
        <taxon>Gammaproteobacteria</taxon>
        <taxon>Vibrionales</taxon>
        <taxon>Vibrionaceae</taxon>
        <taxon>Vibrio</taxon>
    </lineage>
</organism>
<keyword evidence="2" id="KW-1185">Reference proteome</keyword>
<protein>
    <submittedName>
        <fullName evidence="1">Uncharacterized protein</fullName>
    </submittedName>
</protein>
<gene>
    <name evidence="1" type="ORF">QWZ16_04680</name>
</gene>
<evidence type="ECO:0000313" key="1">
    <source>
        <dbReference type="EMBL" id="MDN3609019.1"/>
    </source>
</evidence>
<name>A0ABT8BRD7_9VIBR</name>